<name>A0A378TWG8_NEIEL</name>
<reference evidence="8 9" key="1">
    <citation type="submission" date="2018-06" db="EMBL/GenBank/DDBJ databases">
        <authorList>
            <consortium name="Pathogen Informatics"/>
            <person name="Doyle S."/>
        </authorList>
    </citation>
    <scope>NUCLEOTIDE SEQUENCE [LARGE SCALE GENOMIC DNA]</scope>
    <source>
        <strain evidence="8 9">NCTC10660</strain>
    </source>
</reference>
<evidence type="ECO:0000256" key="5">
    <source>
        <dbReference type="ARBA" id="ARBA00023136"/>
    </source>
</evidence>
<feature type="transmembrane region" description="Helical" evidence="7">
    <location>
        <begin position="78"/>
        <end position="98"/>
    </location>
</feature>
<gene>
    <name evidence="8" type="primary">mntB</name>
    <name evidence="8" type="ORF">NCTC10660_00216</name>
</gene>
<dbReference type="InterPro" id="IPR037294">
    <property type="entry name" value="ABC_BtuC-like"/>
</dbReference>
<keyword evidence="6" id="KW-0813">Transport</keyword>
<dbReference type="GO" id="GO:0010043">
    <property type="term" value="P:response to zinc ion"/>
    <property type="evidence" value="ECO:0007669"/>
    <property type="project" value="TreeGrafter"/>
</dbReference>
<feature type="transmembrane region" description="Helical" evidence="7">
    <location>
        <begin position="49"/>
        <end position="71"/>
    </location>
</feature>
<keyword evidence="3 6" id="KW-0812">Transmembrane</keyword>
<dbReference type="Gene3D" id="1.10.3470.10">
    <property type="entry name" value="ABC transporter involved in vitamin B12 uptake, BtuC"/>
    <property type="match status" value="1"/>
</dbReference>
<evidence type="ECO:0000256" key="6">
    <source>
        <dbReference type="RuleBase" id="RU003943"/>
    </source>
</evidence>
<dbReference type="Proteomes" id="UP000254927">
    <property type="component" value="Unassembled WGS sequence"/>
</dbReference>
<dbReference type="InterPro" id="IPR001626">
    <property type="entry name" value="ABC_TroCD"/>
</dbReference>
<evidence type="ECO:0000256" key="1">
    <source>
        <dbReference type="ARBA" id="ARBA00004141"/>
    </source>
</evidence>
<feature type="transmembrane region" description="Helical" evidence="7">
    <location>
        <begin position="104"/>
        <end position="123"/>
    </location>
</feature>
<dbReference type="AlphaFoldDB" id="A0A378TWG8"/>
<evidence type="ECO:0000313" key="9">
    <source>
        <dbReference type="Proteomes" id="UP000254927"/>
    </source>
</evidence>
<comment type="similarity">
    <text evidence="2 6">Belongs to the ABC-3 integral membrane protein family.</text>
</comment>
<protein>
    <submittedName>
        <fullName evidence="8">Membrane protein</fullName>
    </submittedName>
</protein>
<evidence type="ECO:0000256" key="3">
    <source>
        <dbReference type="ARBA" id="ARBA00022692"/>
    </source>
</evidence>
<sequence>MVRCLTAFSDGLPRFGPFRRKHNRINKKQKYMDINLYEWLIEPFAEFDFMRYALASVVFLALSAAPVGVFLVMRRMSLVGDALGHAVLPGAAVGYMIGGLSLPAMSAGGFVAGMVMALLAGLVSRFTDLKEDANFAAFYLTSLAIGVLLVSMGGSNIDLLHLLFGSILAVDLPALTLVASVASTTIVTLAVIYRPLLLESIDPLFLRAVNGKGGLWHLIFLVLVVMNLVAGFQALGTLMAVGLMMIPAITARLWVRNMGMLMLLSVIFALLCGLAGLLFSYHVEIPSGPAIILFCGGWYTLSVIFGWEGGLLTKWLRRSRHRQF</sequence>
<keyword evidence="5 7" id="KW-0472">Membrane</keyword>
<evidence type="ECO:0000313" key="8">
    <source>
        <dbReference type="EMBL" id="STZ66764.1"/>
    </source>
</evidence>
<organism evidence="8 9">
    <name type="scientific">Neisseria elongata</name>
    <dbReference type="NCBI Taxonomy" id="495"/>
    <lineage>
        <taxon>Bacteria</taxon>
        <taxon>Pseudomonadati</taxon>
        <taxon>Pseudomonadota</taxon>
        <taxon>Betaproteobacteria</taxon>
        <taxon>Neisseriales</taxon>
        <taxon>Neisseriaceae</taxon>
        <taxon>Neisseria</taxon>
    </lineage>
</organism>
<dbReference type="GO" id="GO:0055085">
    <property type="term" value="P:transmembrane transport"/>
    <property type="evidence" value="ECO:0007669"/>
    <property type="project" value="InterPro"/>
</dbReference>
<evidence type="ECO:0000256" key="2">
    <source>
        <dbReference type="ARBA" id="ARBA00008034"/>
    </source>
</evidence>
<feature type="transmembrane region" description="Helical" evidence="7">
    <location>
        <begin position="214"/>
        <end position="232"/>
    </location>
</feature>
<dbReference type="EMBL" id="UGQW01000001">
    <property type="protein sequence ID" value="STZ66764.1"/>
    <property type="molecule type" value="Genomic_DNA"/>
</dbReference>
<feature type="transmembrane region" description="Helical" evidence="7">
    <location>
        <begin position="289"/>
        <end position="312"/>
    </location>
</feature>
<dbReference type="GO" id="GO:0043190">
    <property type="term" value="C:ATP-binding cassette (ABC) transporter complex"/>
    <property type="evidence" value="ECO:0007669"/>
    <property type="project" value="InterPro"/>
</dbReference>
<feature type="transmembrane region" description="Helical" evidence="7">
    <location>
        <begin position="174"/>
        <end position="193"/>
    </location>
</feature>
<evidence type="ECO:0000256" key="7">
    <source>
        <dbReference type="SAM" id="Phobius"/>
    </source>
</evidence>
<dbReference type="PANTHER" id="PTHR30477">
    <property type="entry name" value="ABC-TRANSPORTER METAL-BINDING PROTEIN"/>
    <property type="match status" value="1"/>
</dbReference>
<keyword evidence="4 7" id="KW-1133">Transmembrane helix</keyword>
<dbReference type="Pfam" id="PF00950">
    <property type="entry name" value="ABC-3"/>
    <property type="match status" value="1"/>
</dbReference>
<evidence type="ECO:0000256" key="4">
    <source>
        <dbReference type="ARBA" id="ARBA00022989"/>
    </source>
</evidence>
<comment type="subcellular location">
    <subcellularLocation>
        <location evidence="6">Cell membrane</location>
        <topology evidence="6">Multi-pass membrane protein</topology>
    </subcellularLocation>
    <subcellularLocation>
        <location evidence="1">Membrane</location>
        <topology evidence="1">Multi-pass membrane protein</topology>
    </subcellularLocation>
</comment>
<feature type="transmembrane region" description="Helical" evidence="7">
    <location>
        <begin position="238"/>
        <end position="255"/>
    </location>
</feature>
<dbReference type="PANTHER" id="PTHR30477:SF13">
    <property type="entry name" value="IRON TRANSPORT SYSTEM MEMBRANE PROTEIN HI_0360-RELATED"/>
    <property type="match status" value="1"/>
</dbReference>
<dbReference type="SUPFAM" id="SSF81345">
    <property type="entry name" value="ABC transporter involved in vitamin B12 uptake, BtuC"/>
    <property type="match status" value="1"/>
</dbReference>
<feature type="transmembrane region" description="Helical" evidence="7">
    <location>
        <begin position="135"/>
        <end position="154"/>
    </location>
</feature>
<proteinExistence type="inferred from homology"/>
<accession>A0A378TWG8</accession>
<feature type="transmembrane region" description="Helical" evidence="7">
    <location>
        <begin position="262"/>
        <end position="283"/>
    </location>
</feature>